<dbReference type="WBParaSite" id="L893_g16675.t1">
    <property type="protein sequence ID" value="L893_g16675.t1"/>
    <property type="gene ID" value="L893_g16675"/>
</dbReference>
<evidence type="ECO:0000256" key="1">
    <source>
        <dbReference type="SAM" id="MobiDB-lite"/>
    </source>
</evidence>
<name>A0A1I7YIL5_9BILA</name>
<sequence>MIVSTASRHLSHQRRDEVTQPDDGPTQKRNLSSRYFRPGYTSERHFQHDLIKNDVYRKPLSVNNILLSNPFGGVRCPFYRSKEACFNY</sequence>
<organism evidence="2 3">
    <name type="scientific">Steinernema glaseri</name>
    <dbReference type="NCBI Taxonomy" id="37863"/>
    <lineage>
        <taxon>Eukaryota</taxon>
        <taxon>Metazoa</taxon>
        <taxon>Ecdysozoa</taxon>
        <taxon>Nematoda</taxon>
        <taxon>Chromadorea</taxon>
        <taxon>Rhabditida</taxon>
        <taxon>Tylenchina</taxon>
        <taxon>Panagrolaimomorpha</taxon>
        <taxon>Strongyloidoidea</taxon>
        <taxon>Steinernematidae</taxon>
        <taxon>Steinernema</taxon>
    </lineage>
</organism>
<proteinExistence type="predicted"/>
<evidence type="ECO:0000313" key="3">
    <source>
        <dbReference type="WBParaSite" id="L893_g16675.t1"/>
    </source>
</evidence>
<keyword evidence="2" id="KW-1185">Reference proteome</keyword>
<dbReference type="AlphaFoldDB" id="A0A1I7YIL5"/>
<evidence type="ECO:0000313" key="2">
    <source>
        <dbReference type="Proteomes" id="UP000095287"/>
    </source>
</evidence>
<reference evidence="3" key="1">
    <citation type="submission" date="2016-11" db="UniProtKB">
        <authorList>
            <consortium name="WormBaseParasite"/>
        </authorList>
    </citation>
    <scope>IDENTIFICATION</scope>
</reference>
<feature type="region of interest" description="Disordered" evidence="1">
    <location>
        <begin position="1"/>
        <end position="34"/>
    </location>
</feature>
<accession>A0A1I7YIL5</accession>
<protein>
    <submittedName>
        <fullName evidence="3">Uncharacterized protein</fullName>
    </submittedName>
</protein>
<dbReference type="Proteomes" id="UP000095287">
    <property type="component" value="Unplaced"/>
</dbReference>